<name>A0ACD3A148_9AGAR</name>
<feature type="non-terminal residue" evidence="1">
    <location>
        <position position="1"/>
    </location>
</feature>
<dbReference type="EMBL" id="ML209076">
    <property type="protein sequence ID" value="TFK59114.1"/>
    <property type="molecule type" value="Genomic_DNA"/>
</dbReference>
<organism evidence="1 2">
    <name type="scientific">Pluteus cervinus</name>
    <dbReference type="NCBI Taxonomy" id="181527"/>
    <lineage>
        <taxon>Eukaryota</taxon>
        <taxon>Fungi</taxon>
        <taxon>Dikarya</taxon>
        <taxon>Basidiomycota</taxon>
        <taxon>Agaricomycotina</taxon>
        <taxon>Agaricomycetes</taxon>
        <taxon>Agaricomycetidae</taxon>
        <taxon>Agaricales</taxon>
        <taxon>Pluteineae</taxon>
        <taxon>Pluteaceae</taxon>
        <taxon>Pluteus</taxon>
    </lineage>
</organism>
<keyword evidence="2" id="KW-1185">Reference proteome</keyword>
<proteinExistence type="predicted"/>
<sequence length="145" mass="16705">YYQRYADLGRNYKYLPASPQIFRIGDLVEAQFSLVVYKMKGENYVLKPMLYSIVLLDGQFADELVVLRANKRTPSVVSGTKVTKGIVLKRKIGYESEQEPDVQMRQEEEDVVCKKTRWSDSETPCDGRSPSSEQLNQLEKMNLDN</sequence>
<evidence type="ECO:0000313" key="1">
    <source>
        <dbReference type="EMBL" id="TFK59114.1"/>
    </source>
</evidence>
<protein>
    <submittedName>
        <fullName evidence="1">Uncharacterized protein</fullName>
    </submittedName>
</protein>
<evidence type="ECO:0000313" key="2">
    <source>
        <dbReference type="Proteomes" id="UP000308600"/>
    </source>
</evidence>
<reference evidence="1 2" key="1">
    <citation type="journal article" date="2019" name="Nat. Ecol. Evol.">
        <title>Megaphylogeny resolves global patterns of mushroom evolution.</title>
        <authorList>
            <person name="Varga T."/>
            <person name="Krizsan K."/>
            <person name="Foldi C."/>
            <person name="Dima B."/>
            <person name="Sanchez-Garcia M."/>
            <person name="Sanchez-Ramirez S."/>
            <person name="Szollosi G.J."/>
            <person name="Szarkandi J.G."/>
            <person name="Papp V."/>
            <person name="Albert L."/>
            <person name="Andreopoulos W."/>
            <person name="Angelini C."/>
            <person name="Antonin V."/>
            <person name="Barry K.W."/>
            <person name="Bougher N.L."/>
            <person name="Buchanan P."/>
            <person name="Buyck B."/>
            <person name="Bense V."/>
            <person name="Catcheside P."/>
            <person name="Chovatia M."/>
            <person name="Cooper J."/>
            <person name="Damon W."/>
            <person name="Desjardin D."/>
            <person name="Finy P."/>
            <person name="Geml J."/>
            <person name="Haridas S."/>
            <person name="Hughes K."/>
            <person name="Justo A."/>
            <person name="Karasinski D."/>
            <person name="Kautmanova I."/>
            <person name="Kiss B."/>
            <person name="Kocsube S."/>
            <person name="Kotiranta H."/>
            <person name="LaButti K.M."/>
            <person name="Lechner B.E."/>
            <person name="Liimatainen K."/>
            <person name="Lipzen A."/>
            <person name="Lukacs Z."/>
            <person name="Mihaltcheva S."/>
            <person name="Morgado L.N."/>
            <person name="Niskanen T."/>
            <person name="Noordeloos M.E."/>
            <person name="Ohm R.A."/>
            <person name="Ortiz-Santana B."/>
            <person name="Ovrebo C."/>
            <person name="Racz N."/>
            <person name="Riley R."/>
            <person name="Savchenko A."/>
            <person name="Shiryaev A."/>
            <person name="Soop K."/>
            <person name="Spirin V."/>
            <person name="Szebenyi C."/>
            <person name="Tomsovsky M."/>
            <person name="Tulloss R.E."/>
            <person name="Uehling J."/>
            <person name="Grigoriev I.V."/>
            <person name="Vagvolgyi C."/>
            <person name="Papp T."/>
            <person name="Martin F.M."/>
            <person name="Miettinen O."/>
            <person name="Hibbett D.S."/>
            <person name="Nagy L.G."/>
        </authorList>
    </citation>
    <scope>NUCLEOTIDE SEQUENCE [LARGE SCALE GENOMIC DNA]</scope>
    <source>
        <strain evidence="1 2">NL-1719</strain>
    </source>
</reference>
<dbReference type="Proteomes" id="UP000308600">
    <property type="component" value="Unassembled WGS sequence"/>
</dbReference>
<accession>A0ACD3A148</accession>
<gene>
    <name evidence="1" type="ORF">BDN72DRAFT_906141</name>
</gene>